<dbReference type="Pfam" id="PF02080">
    <property type="entry name" value="TrkA_C"/>
    <property type="match status" value="2"/>
</dbReference>
<feature type="transmembrane region" description="Helical" evidence="9">
    <location>
        <begin position="358"/>
        <end position="381"/>
    </location>
</feature>
<keyword evidence="4" id="KW-1003">Cell membrane</keyword>
<dbReference type="Gene3D" id="1.20.1530.20">
    <property type="match status" value="1"/>
</dbReference>
<evidence type="ECO:0000256" key="6">
    <source>
        <dbReference type="ARBA" id="ARBA00022989"/>
    </source>
</evidence>
<dbReference type="PROSITE" id="PS51202">
    <property type="entry name" value="RCK_C"/>
    <property type="match status" value="2"/>
</dbReference>
<dbReference type="InterPro" id="IPR006037">
    <property type="entry name" value="RCK_C"/>
</dbReference>
<evidence type="ECO:0000313" key="11">
    <source>
        <dbReference type="EMBL" id="MST75727.1"/>
    </source>
</evidence>
<feature type="transmembrane region" description="Helical" evidence="9">
    <location>
        <begin position="83"/>
        <end position="106"/>
    </location>
</feature>
<dbReference type="EMBL" id="VUNI01000024">
    <property type="protein sequence ID" value="MST75727.1"/>
    <property type="molecule type" value="Genomic_DNA"/>
</dbReference>
<feature type="transmembrane region" description="Helical" evidence="9">
    <location>
        <begin position="263"/>
        <end position="287"/>
    </location>
</feature>
<feature type="transmembrane region" description="Helical" evidence="9">
    <location>
        <begin position="220"/>
        <end position="243"/>
    </location>
</feature>
<evidence type="ECO:0000256" key="4">
    <source>
        <dbReference type="ARBA" id="ARBA00022475"/>
    </source>
</evidence>
<comment type="subcellular location">
    <subcellularLocation>
        <location evidence="1">Cell membrane</location>
        <topology evidence="1">Multi-pass membrane protein</topology>
    </subcellularLocation>
</comment>
<dbReference type="SUPFAM" id="SSF116726">
    <property type="entry name" value="TrkA C-terminal domain-like"/>
    <property type="match status" value="2"/>
</dbReference>
<evidence type="ECO:0000256" key="3">
    <source>
        <dbReference type="ARBA" id="ARBA00022449"/>
    </source>
</evidence>
<keyword evidence="12" id="KW-1185">Reference proteome</keyword>
<dbReference type="NCBIfam" id="NF003716">
    <property type="entry name" value="PRK05326.1-3"/>
    <property type="match status" value="1"/>
</dbReference>
<feature type="transmembrane region" description="Helical" evidence="9">
    <location>
        <begin position="28"/>
        <end position="50"/>
    </location>
</feature>
<keyword evidence="2" id="KW-0813">Transport</keyword>
<feature type="domain" description="RCK C-terminal" evidence="10">
    <location>
        <begin position="395"/>
        <end position="478"/>
    </location>
</feature>
<dbReference type="PANTHER" id="PTHR32507">
    <property type="entry name" value="NA(+)/H(+) ANTIPORTER 1"/>
    <property type="match status" value="1"/>
</dbReference>
<keyword evidence="7" id="KW-0406">Ion transport</keyword>
<organism evidence="11 12">
    <name type="scientific">Roseburia porci</name>
    <dbReference type="NCBI Taxonomy" id="2605790"/>
    <lineage>
        <taxon>Bacteria</taxon>
        <taxon>Bacillati</taxon>
        <taxon>Bacillota</taxon>
        <taxon>Clostridia</taxon>
        <taxon>Lachnospirales</taxon>
        <taxon>Lachnospiraceae</taxon>
        <taxon>Roseburia</taxon>
    </lineage>
</organism>
<dbReference type="RefSeq" id="WP_154430688.1">
    <property type="nucleotide sequence ID" value="NZ_VUNI01000024.1"/>
</dbReference>
<evidence type="ECO:0000313" key="12">
    <source>
        <dbReference type="Proteomes" id="UP000474024"/>
    </source>
</evidence>
<feature type="transmembrane region" description="Helical" evidence="9">
    <location>
        <begin position="59"/>
        <end position="77"/>
    </location>
</feature>
<keyword evidence="3" id="KW-0050">Antiport</keyword>
<evidence type="ECO:0000256" key="8">
    <source>
        <dbReference type="ARBA" id="ARBA00023136"/>
    </source>
</evidence>
<evidence type="ECO:0000256" key="1">
    <source>
        <dbReference type="ARBA" id="ARBA00004651"/>
    </source>
</evidence>
<feature type="transmembrane region" description="Helical" evidence="9">
    <location>
        <begin position="186"/>
        <end position="208"/>
    </location>
</feature>
<dbReference type="Pfam" id="PF00999">
    <property type="entry name" value="Na_H_Exchanger"/>
    <property type="match status" value="1"/>
</dbReference>
<evidence type="ECO:0000259" key="10">
    <source>
        <dbReference type="PROSITE" id="PS51202"/>
    </source>
</evidence>
<evidence type="ECO:0000256" key="9">
    <source>
        <dbReference type="SAM" id="Phobius"/>
    </source>
</evidence>
<feature type="domain" description="RCK C-terminal" evidence="10">
    <location>
        <begin position="479"/>
        <end position="531"/>
    </location>
</feature>
<dbReference type="Proteomes" id="UP000474024">
    <property type="component" value="Unassembled WGS sequence"/>
</dbReference>
<dbReference type="GO" id="GO:0008324">
    <property type="term" value="F:monoatomic cation transmembrane transporter activity"/>
    <property type="evidence" value="ECO:0007669"/>
    <property type="project" value="InterPro"/>
</dbReference>
<proteinExistence type="predicted"/>
<comment type="caution">
    <text evidence="11">The sequence shown here is derived from an EMBL/GenBank/DDBJ whole genome shotgun (WGS) entry which is preliminary data.</text>
</comment>
<keyword evidence="8 9" id="KW-0472">Membrane</keyword>
<reference evidence="11 12" key="1">
    <citation type="submission" date="2019-08" db="EMBL/GenBank/DDBJ databases">
        <title>In-depth cultivation of the pig gut microbiome towards novel bacterial diversity and tailored functional studies.</title>
        <authorList>
            <person name="Wylensek D."/>
            <person name="Hitch T.C.A."/>
            <person name="Clavel T."/>
        </authorList>
    </citation>
    <scope>NUCLEOTIDE SEQUENCE [LARGE SCALE GENOMIC DNA]</scope>
    <source>
        <strain evidence="11 12">MUC/MUC-530-WT-4D</strain>
    </source>
</reference>
<dbReference type="GO" id="GO:0006813">
    <property type="term" value="P:potassium ion transport"/>
    <property type="evidence" value="ECO:0007669"/>
    <property type="project" value="InterPro"/>
</dbReference>
<gene>
    <name evidence="11" type="ORF">FYJ75_12020</name>
</gene>
<evidence type="ECO:0000256" key="5">
    <source>
        <dbReference type="ARBA" id="ARBA00022692"/>
    </source>
</evidence>
<dbReference type="Gene3D" id="3.30.70.1450">
    <property type="entry name" value="Regulator of K+ conductance, C-terminal domain"/>
    <property type="match status" value="2"/>
</dbReference>
<feature type="transmembrane region" description="Helical" evidence="9">
    <location>
        <begin position="294"/>
        <end position="319"/>
    </location>
</feature>
<dbReference type="PANTHER" id="PTHR32507:SF7">
    <property type="entry name" value="K(+)_H(+) ANTIPORTER NHAP2"/>
    <property type="match status" value="1"/>
</dbReference>
<sequence>MIQTLLIIAIVILACVFLDKISERIGVPMLLAFILLGMFFGSDGVVKIAFDNYSVAEELCSIALIFIMFYGGFGTNWREARPIAAKAVLLSTAGVLITAGLTGWLCHSILHFSWMESFLLGALVSSTDAASVFSILRSRQLNLKYKTASLLEVESGSNDPCAYMLTVICITLAQGGMDGMTMFGMVVAQILFGVICGVFCAFLAIVMLRRDEFSTDGFDIIFTVGIAVLAYALPQLIGGNGYLSVYILGIILGNSEISNKSNLVHFFDGLTGLMQILIFFLLGLLAFPSRLPAVFVPALVIALLLTFVVRPIAVSLILIPFCSRFSQIFLVSWSGLRGAASIVFAIMATRALQTEMDLYHIVFLIVIFSILLQGTLLPFMAKLSGMIDANENVMKTFNDYSNEVPVQFVQLTLSGRHEWCGKKLSDIIIPPDTLIVLLKRNRENIIPNGDTVLLENDTLILSAPALDKISGIQLIEKRIEKSHRYVGMSLAELPRKENELVIMIQRMGEIIIPNGNVILQPEDVLVINRSK</sequence>
<feature type="transmembrane region" description="Helical" evidence="9">
    <location>
        <begin position="118"/>
        <end position="136"/>
    </location>
</feature>
<keyword evidence="5 9" id="KW-0812">Transmembrane</keyword>
<evidence type="ECO:0000256" key="2">
    <source>
        <dbReference type="ARBA" id="ARBA00022448"/>
    </source>
</evidence>
<dbReference type="NCBIfam" id="NF003715">
    <property type="entry name" value="PRK05326.1-2"/>
    <property type="match status" value="1"/>
</dbReference>
<protein>
    <submittedName>
        <fullName evidence="11">Potassium/proton antiporter</fullName>
    </submittedName>
</protein>
<dbReference type="AlphaFoldDB" id="A0A6L5YUA4"/>
<keyword evidence="6 9" id="KW-1133">Transmembrane helix</keyword>
<evidence type="ECO:0000256" key="7">
    <source>
        <dbReference type="ARBA" id="ARBA00023065"/>
    </source>
</evidence>
<dbReference type="GO" id="GO:1902600">
    <property type="term" value="P:proton transmembrane transport"/>
    <property type="evidence" value="ECO:0007669"/>
    <property type="project" value="InterPro"/>
</dbReference>
<dbReference type="InterPro" id="IPR038770">
    <property type="entry name" value="Na+/solute_symporter_sf"/>
</dbReference>
<feature type="transmembrane region" description="Helical" evidence="9">
    <location>
        <begin position="325"/>
        <end position="346"/>
    </location>
</feature>
<dbReference type="GO" id="GO:0015297">
    <property type="term" value="F:antiporter activity"/>
    <property type="evidence" value="ECO:0007669"/>
    <property type="project" value="UniProtKB-KW"/>
</dbReference>
<dbReference type="GO" id="GO:0005886">
    <property type="term" value="C:plasma membrane"/>
    <property type="evidence" value="ECO:0007669"/>
    <property type="project" value="UniProtKB-SubCell"/>
</dbReference>
<accession>A0A6L5YUA4</accession>
<name>A0A6L5YUA4_9FIRM</name>
<dbReference type="InterPro" id="IPR006153">
    <property type="entry name" value="Cation/H_exchanger_TM"/>
</dbReference>
<dbReference type="InterPro" id="IPR036721">
    <property type="entry name" value="RCK_C_sf"/>
</dbReference>